<keyword evidence="7" id="KW-0675">Receptor</keyword>
<organism evidence="7 8">
    <name type="scientific">Niabella digestorum</name>
    <dbReference type="NCBI Taxonomy" id="3117701"/>
    <lineage>
        <taxon>Bacteria</taxon>
        <taxon>Pseudomonadati</taxon>
        <taxon>Bacteroidota</taxon>
        <taxon>Chitinophagia</taxon>
        <taxon>Chitinophagales</taxon>
        <taxon>Chitinophagaceae</taxon>
        <taxon>Niabella</taxon>
    </lineage>
</organism>
<keyword evidence="3" id="KW-0998">Cell outer membrane</keyword>
<evidence type="ECO:0000256" key="4">
    <source>
        <dbReference type="SAM" id="MobiDB-lite"/>
    </source>
</evidence>
<proteinExistence type="predicted"/>
<dbReference type="PANTHER" id="PTHR40980">
    <property type="entry name" value="PLUG DOMAIN-CONTAINING PROTEIN"/>
    <property type="match status" value="1"/>
</dbReference>
<dbReference type="Gene3D" id="2.40.170.20">
    <property type="entry name" value="TonB-dependent receptor, beta-barrel domain"/>
    <property type="match status" value="1"/>
</dbReference>
<dbReference type="RefSeq" id="WP_330974175.1">
    <property type="nucleotide sequence ID" value="NZ_JAZGLY010000003.1"/>
</dbReference>
<feature type="domain" description="Outer membrane protein beta-barrel" evidence="6">
    <location>
        <begin position="402"/>
        <end position="762"/>
    </location>
</feature>
<dbReference type="InterPro" id="IPR041700">
    <property type="entry name" value="OMP_b-brl_3"/>
</dbReference>
<comment type="subcellular location">
    <subcellularLocation>
        <location evidence="1">Cell outer membrane</location>
    </subcellularLocation>
</comment>
<protein>
    <submittedName>
        <fullName evidence="7">TonB-dependent receptor</fullName>
    </submittedName>
</protein>
<dbReference type="InterPro" id="IPR008969">
    <property type="entry name" value="CarboxyPept-like_regulatory"/>
</dbReference>
<feature type="signal peptide" evidence="5">
    <location>
        <begin position="1"/>
        <end position="19"/>
    </location>
</feature>
<evidence type="ECO:0000256" key="5">
    <source>
        <dbReference type="SAM" id="SignalP"/>
    </source>
</evidence>
<evidence type="ECO:0000256" key="2">
    <source>
        <dbReference type="ARBA" id="ARBA00023136"/>
    </source>
</evidence>
<dbReference type="Gene3D" id="2.60.40.1120">
    <property type="entry name" value="Carboxypeptidase-like, regulatory domain"/>
    <property type="match status" value="1"/>
</dbReference>
<feature type="compositionally biased region" description="Low complexity" evidence="4">
    <location>
        <begin position="420"/>
        <end position="432"/>
    </location>
</feature>
<feature type="domain" description="Outer membrane protein beta-barrel" evidence="6">
    <location>
        <begin position="784"/>
        <end position="853"/>
    </location>
</feature>
<dbReference type="PANTHER" id="PTHR40980:SF4">
    <property type="entry name" value="TONB-DEPENDENT RECEPTOR-LIKE BETA-BARREL DOMAIN-CONTAINING PROTEIN"/>
    <property type="match status" value="1"/>
</dbReference>
<keyword evidence="8" id="KW-1185">Reference proteome</keyword>
<dbReference type="Proteomes" id="UP001357452">
    <property type="component" value="Unassembled WGS sequence"/>
</dbReference>
<reference evidence="7 8" key="1">
    <citation type="submission" date="2024-01" db="EMBL/GenBank/DDBJ databases">
        <title>Niabella digestum sp. nov., isolated from waste digestion system.</title>
        <authorList>
            <person name="Zhang L."/>
        </authorList>
    </citation>
    <scope>NUCLEOTIDE SEQUENCE [LARGE SCALE GENOMIC DNA]</scope>
    <source>
        <strain evidence="7 8">A18</strain>
    </source>
</reference>
<keyword evidence="2" id="KW-0472">Membrane</keyword>
<dbReference type="InterPro" id="IPR036942">
    <property type="entry name" value="Beta-barrel_TonB_sf"/>
</dbReference>
<feature type="region of interest" description="Disordered" evidence="4">
    <location>
        <begin position="418"/>
        <end position="456"/>
    </location>
</feature>
<evidence type="ECO:0000256" key="1">
    <source>
        <dbReference type="ARBA" id="ARBA00004442"/>
    </source>
</evidence>
<feature type="compositionally biased region" description="Polar residues" evidence="4">
    <location>
        <begin position="433"/>
        <end position="456"/>
    </location>
</feature>
<comment type="caution">
    <text evidence="7">The sequence shown here is derived from an EMBL/GenBank/DDBJ whole genome shotgun (WGS) entry which is preliminary data.</text>
</comment>
<dbReference type="EMBL" id="JAZGLY010000003">
    <property type="protein sequence ID" value="MEE6186765.1"/>
    <property type="molecule type" value="Genomic_DNA"/>
</dbReference>
<dbReference type="Pfam" id="PF14905">
    <property type="entry name" value="OMP_b-brl_3"/>
    <property type="match status" value="2"/>
</dbReference>
<dbReference type="InterPro" id="IPR037066">
    <property type="entry name" value="Plug_dom_sf"/>
</dbReference>
<dbReference type="SUPFAM" id="SSF56935">
    <property type="entry name" value="Porins"/>
    <property type="match status" value="1"/>
</dbReference>
<evidence type="ECO:0000313" key="7">
    <source>
        <dbReference type="EMBL" id="MEE6186765.1"/>
    </source>
</evidence>
<gene>
    <name evidence="7" type="ORF">V2H41_05705</name>
</gene>
<evidence type="ECO:0000259" key="6">
    <source>
        <dbReference type="Pfam" id="PF14905"/>
    </source>
</evidence>
<dbReference type="Pfam" id="PF13620">
    <property type="entry name" value="CarboxypepD_reg"/>
    <property type="match status" value="1"/>
</dbReference>
<evidence type="ECO:0000256" key="3">
    <source>
        <dbReference type="ARBA" id="ARBA00023237"/>
    </source>
</evidence>
<accession>A0ABU7RFI3</accession>
<keyword evidence="5" id="KW-0732">Signal</keyword>
<feature type="chain" id="PRO_5046080706" evidence="5">
    <location>
        <begin position="20"/>
        <end position="884"/>
    </location>
</feature>
<dbReference type="Gene3D" id="2.170.130.10">
    <property type="entry name" value="TonB-dependent receptor, plug domain"/>
    <property type="match status" value="1"/>
</dbReference>
<sequence>MRIFLSLALALLVSFGTIAQTPGGQMPTGSIYGKVIDSATGKPIDAATIQVFQTRRDTATQTPQDVLITGGLADSKGDFRVEGIPAMGQYKLVISGIGYKAYSKPFFFIDRKAMANGARDMSALLNNLDKDLGNIKLSIDAEVLQGVVVTGSKPSVQLGIDRKIYNVENNLTSAGGNATDVLKNVPSVNVDIDGNVTIRNASPQIFIDGRPTTLTLDLIPADQIASVEVITNPSAKYDASGGTAGILNIVLKKSKTVGYNGSVRAGIDERGKYNLGGNVNVRQGKFNVFANVGYNQRKSISDGNTDRSTFLNDTTINLYQTDRSVGNGRFIFGRAGFDYFLDNRNTLTVAGMAANGKFNNGTNSNILIDTLVAGNTLQSKIARTSDGNFRFNMRGATVGFLHNFPQNGHQLTIDGQYNKSNNESRNRITNNNYASLSGPVTSTSVQQQNGKGNNERINIQSDYTNPISDISKIEAGVRFNQTRTFSENIYNLVGPGDVLIPQPLLSSKFDYRDRIYAAYGTFSSKIGERFGYQIGLRIESSDYKGTVYNSVRGSGGSIVDTVSHFSISYPISLFPSIFLSQELGNGQQLQLNYSRRINRPGFFQLFPFVDYSDSLNLSKGNPNLKPEFTNSLELSYAKTFDRANNLILSVYYKTTNDLITRYQAREINPVTDQMVLVNTYINANSSFVGGFEAVAKNAITKWWDLTTNLNIYTSKIKIDDPSIPTADQIYSWFGKINNTIKLPANFTLQVSADYNSKTVLAPGGSGASSGGGGGRGGFGGNVSGNAQGYSMPTYGVDIALKYEFLKNKAASITLSGNDIFKTRVNDVYTSASFFNQHQVRRRDQQFFSINFAYRFGKFDASLLKRKNLKAEQESMQGGMQGMPN</sequence>
<name>A0ABU7RFI3_9BACT</name>
<evidence type="ECO:0000313" key="8">
    <source>
        <dbReference type="Proteomes" id="UP001357452"/>
    </source>
</evidence>
<dbReference type="SUPFAM" id="SSF49464">
    <property type="entry name" value="Carboxypeptidase regulatory domain-like"/>
    <property type="match status" value="1"/>
</dbReference>